<feature type="transmembrane region" description="Helical" evidence="1">
    <location>
        <begin position="14"/>
        <end position="34"/>
    </location>
</feature>
<keyword evidence="3" id="KW-1185">Reference proteome</keyword>
<keyword evidence="1" id="KW-0812">Transmembrane</keyword>
<accession>A0ABX1FZG2</accession>
<reference evidence="2 3" key="1">
    <citation type="submission" date="2020-04" db="EMBL/GenBank/DDBJ databases">
        <title>Paeniglutamicibacter sp. ANT13_2, a novel actinomycete isolated from sediment in Antarctica.</title>
        <authorList>
            <person name="Sakdapetsiri C."/>
            <person name="Pinyakong O."/>
        </authorList>
    </citation>
    <scope>NUCLEOTIDE SEQUENCE [LARGE SCALE GENOMIC DNA]</scope>
    <source>
        <strain evidence="2 3">ANT13_2</strain>
    </source>
</reference>
<sequence length="114" mass="11461">MATKSQSGSATAEVAVLLPAVAILVALVVGVGAVGGEQVRIQQAASAAARELARGTDEAQVIGTAHRIAGPHISVSSSYGAGYGHVVVLSGVELPLLGEIQLRAEANARLEQQP</sequence>
<comment type="caution">
    <text evidence="2">The sequence shown here is derived from an EMBL/GenBank/DDBJ whole genome shotgun (WGS) entry which is preliminary data.</text>
</comment>
<keyword evidence="1" id="KW-1133">Transmembrane helix</keyword>
<evidence type="ECO:0000313" key="3">
    <source>
        <dbReference type="Proteomes" id="UP000746595"/>
    </source>
</evidence>
<dbReference type="RefSeq" id="WP_168150219.1">
    <property type="nucleotide sequence ID" value="NZ_JAAWVT010000001.1"/>
</dbReference>
<evidence type="ECO:0000256" key="1">
    <source>
        <dbReference type="SAM" id="Phobius"/>
    </source>
</evidence>
<proteinExistence type="predicted"/>
<dbReference type="NCBIfam" id="NF041390">
    <property type="entry name" value="TadE_Rv3655c"/>
    <property type="match status" value="1"/>
</dbReference>
<dbReference type="Proteomes" id="UP000746595">
    <property type="component" value="Unassembled WGS sequence"/>
</dbReference>
<dbReference type="InterPro" id="IPR049790">
    <property type="entry name" value="Rv3655c/TadE"/>
</dbReference>
<organism evidence="2 3">
    <name type="scientific">Paeniglutamicibacter terrestris</name>
    <dbReference type="NCBI Taxonomy" id="2723403"/>
    <lineage>
        <taxon>Bacteria</taxon>
        <taxon>Bacillati</taxon>
        <taxon>Actinomycetota</taxon>
        <taxon>Actinomycetes</taxon>
        <taxon>Micrococcales</taxon>
        <taxon>Micrococcaceae</taxon>
        <taxon>Paeniglutamicibacter</taxon>
    </lineage>
</organism>
<dbReference type="EMBL" id="JAAWVT010000001">
    <property type="protein sequence ID" value="NKG19204.1"/>
    <property type="molecule type" value="Genomic_DNA"/>
</dbReference>
<evidence type="ECO:0000313" key="2">
    <source>
        <dbReference type="EMBL" id="NKG19204.1"/>
    </source>
</evidence>
<name>A0ABX1FZG2_9MICC</name>
<keyword evidence="1" id="KW-0472">Membrane</keyword>
<gene>
    <name evidence="2" type="ORF">HED64_00615</name>
</gene>
<protein>
    <submittedName>
        <fullName evidence="2">Chromosome partitioning protein</fullName>
    </submittedName>
</protein>